<feature type="region of interest" description="Disordered" evidence="1">
    <location>
        <begin position="1"/>
        <end position="34"/>
    </location>
</feature>
<protein>
    <submittedName>
        <fullName evidence="2">Uncharacterized protein</fullName>
    </submittedName>
</protein>
<keyword evidence="3" id="KW-1185">Reference proteome</keyword>
<reference evidence="2 3" key="1">
    <citation type="submission" date="2018-02" db="EMBL/GenBank/DDBJ databases">
        <title>The genomes of Aspergillus section Nigri reveals drivers in fungal speciation.</title>
        <authorList>
            <consortium name="DOE Joint Genome Institute"/>
            <person name="Vesth T.C."/>
            <person name="Nybo J."/>
            <person name="Theobald S."/>
            <person name="Brandl J."/>
            <person name="Frisvad J.C."/>
            <person name="Nielsen K.F."/>
            <person name="Lyhne E.K."/>
            <person name="Kogle M.E."/>
            <person name="Kuo A."/>
            <person name="Riley R."/>
            <person name="Clum A."/>
            <person name="Nolan M."/>
            <person name="Lipzen A."/>
            <person name="Salamov A."/>
            <person name="Henrissat B."/>
            <person name="Wiebenga A."/>
            <person name="De vries R.P."/>
            <person name="Grigoriev I.V."/>
            <person name="Mortensen U.H."/>
            <person name="Andersen M.R."/>
            <person name="Baker S.E."/>
        </authorList>
    </citation>
    <scope>NUCLEOTIDE SEQUENCE [LARGE SCALE GENOMIC DNA]</scope>
    <source>
        <strain evidence="2 3">CBS 114.80</strain>
    </source>
</reference>
<dbReference type="Proteomes" id="UP000248817">
    <property type="component" value="Unassembled WGS sequence"/>
</dbReference>
<organism evidence="2 3">
    <name type="scientific">Aspergillus indologenus CBS 114.80</name>
    <dbReference type="NCBI Taxonomy" id="1450541"/>
    <lineage>
        <taxon>Eukaryota</taxon>
        <taxon>Fungi</taxon>
        <taxon>Dikarya</taxon>
        <taxon>Ascomycota</taxon>
        <taxon>Pezizomycotina</taxon>
        <taxon>Eurotiomycetes</taxon>
        <taxon>Eurotiomycetidae</taxon>
        <taxon>Eurotiales</taxon>
        <taxon>Aspergillaceae</taxon>
        <taxon>Aspergillus</taxon>
        <taxon>Aspergillus subgen. Circumdati</taxon>
    </lineage>
</organism>
<proteinExistence type="predicted"/>
<dbReference type="EMBL" id="KZ825494">
    <property type="protein sequence ID" value="PYI32282.1"/>
    <property type="molecule type" value="Genomic_DNA"/>
</dbReference>
<evidence type="ECO:0000313" key="3">
    <source>
        <dbReference type="Proteomes" id="UP000248817"/>
    </source>
</evidence>
<accession>A0A2V5IAV7</accession>
<evidence type="ECO:0000256" key="1">
    <source>
        <dbReference type="SAM" id="MobiDB-lite"/>
    </source>
</evidence>
<evidence type="ECO:0000313" key="2">
    <source>
        <dbReference type="EMBL" id="PYI32282.1"/>
    </source>
</evidence>
<sequence length="125" mass="14344">MNCIRGMATRGPLDNKYPSRQHHGGQQHSMDPSEFTRKLHRQLIQNLNEGFGPLHIRGRTGYMLKATLLSHGYTVIITATTKEKEDALEAEVDNYHYLQSLQAEHQILVSRLTDDAYDDPKLVWN</sequence>
<name>A0A2V5IAV7_9EURO</name>
<dbReference type="AlphaFoldDB" id="A0A2V5IAV7"/>
<gene>
    <name evidence="2" type="ORF">BP00DRAFT_456391</name>
</gene>